<organism evidence="1 2">
    <name type="scientific">Oceaniferula flava</name>
    <dbReference type="NCBI Taxonomy" id="2800421"/>
    <lineage>
        <taxon>Bacteria</taxon>
        <taxon>Pseudomonadati</taxon>
        <taxon>Verrucomicrobiota</taxon>
        <taxon>Verrucomicrobiia</taxon>
        <taxon>Verrucomicrobiales</taxon>
        <taxon>Verrucomicrobiaceae</taxon>
        <taxon>Oceaniferula</taxon>
    </lineage>
</organism>
<protein>
    <submittedName>
        <fullName evidence="1">Uncharacterized protein</fullName>
    </submittedName>
</protein>
<accession>A0AAE2SBV7</accession>
<dbReference type="RefSeq" id="WP_309490216.1">
    <property type="nucleotide sequence ID" value="NZ_JAENIG010000007.1"/>
</dbReference>
<name>A0AAE2SBV7_9BACT</name>
<evidence type="ECO:0000313" key="1">
    <source>
        <dbReference type="EMBL" id="MBK1855603.1"/>
    </source>
</evidence>
<dbReference type="Proteomes" id="UP000634206">
    <property type="component" value="Unassembled WGS sequence"/>
</dbReference>
<evidence type="ECO:0000313" key="2">
    <source>
        <dbReference type="Proteomes" id="UP000634206"/>
    </source>
</evidence>
<gene>
    <name evidence="1" type="ORF">JIN83_11575</name>
</gene>
<keyword evidence="2" id="KW-1185">Reference proteome</keyword>
<dbReference type="AlphaFoldDB" id="A0AAE2SBV7"/>
<reference evidence="1" key="1">
    <citation type="submission" date="2021-01" db="EMBL/GenBank/DDBJ databases">
        <title>Modified the classification status of verrucomicrobia.</title>
        <authorList>
            <person name="Feng X."/>
        </authorList>
    </citation>
    <scope>NUCLEOTIDE SEQUENCE</scope>
    <source>
        <strain evidence="1">5K15</strain>
    </source>
</reference>
<comment type="caution">
    <text evidence="1">The sequence shown here is derived from an EMBL/GenBank/DDBJ whole genome shotgun (WGS) entry which is preliminary data.</text>
</comment>
<dbReference type="EMBL" id="JAENIG010000007">
    <property type="protein sequence ID" value="MBK1855603.1"/>
    <property type="molecule type" value="Genomic_DNA"/>
</dbReference>
<sequence>MNYIILAIFLAIQVSVVAQEKVSETSETSQKGVLLRFTSFGLKERGGEYVLATGETRTEPFALPDNCFSKPVAAPAKASEFALGRNTADEFRALASIKLPETGKRFLVLVFPARGGLLQTIIVRADDPAFKPSQIMLINLAQETFAGELGDKKLRFEPGSQTIFRPQRKGELANYQVRFFMNKNGKSKIFAASLWPYFENKRAFVFLYKDRVTGSAGYRSIDEFTGWVEK</sequence>
<proteinExistence type="predicted"/>